<comment type="caution">
    <text evidence="3">The sequence shown here is derived from an EMBL/GenBank/DDBJ whole genome shotgun (WGS) entry which is preliminary data.</text>
</comment>
<dbReference type="Proteomes" id="UP000306236">
    <property type="component" value="Unassembled WGS sequence"/>
</dbReference>
<dbReference type="PANTHER" id="PTHR46928">
    <property type="entry name" value="MESENCHYME-SPECIFIC CELL SURFACE GLYCOPROTEIN"/>
    <property type="match status" value="1"/>
</dbReference>
<protein>
    <submittedName>
        <fullName evidence="3">Alkaline phosphatase</fullName>
    </submittedName>
</protein>
<dbReference type="PANTHER" id="PTHR46928:SF1">
    <property type="entry name" value="MESENCHYME-SPECIFIC CELL SURFACE GLYCOPROTEIN"/>
    <property type="match status" value="1"/>
</dbReference>
<dbReference type="AlphaFoldDB" id="A0A4S5BS73"/>
<evidence type="ECO:0000313" key="4">
    <source>
        <dbReference type="Proteomes" id="UP000306236"/>
    </source>
</evidence>
<accession>A0A4S5BS73</accession>
<feature type="signal peptide" evidence="1">
    <location>
        <begin position="1"/>
        <end position="24"/>
    </location>
</feature>
<dbReference type="InterPro" id="IPR011048">
    <property type="entry name" value="Haem_d1_sf"/>
</dbReference>
<evidence type="ECO:0000256" key="1">
    <source>
        <dbReference type="SAM" id="SignalP"/>
    </source>
</evidence>
<dbReference type="PROSITE" id="PS51257">
    <property type="entry name" value="PROKAR_LIPOPROTEIN"/>
    <property type="match status" value="1"/>
</dbReference>
<dbReference type="InterPro" id="IPR015943">
    <property type="entry name" value="WD40/YVTN_repeat-like_dom_sf"/>
</dbReference>
<proteinExistence type="predicted"/>
<dbReference type="SUPFAM" id="SSF51004">
    <property type="entry name" value="C-terminal (heme d1) domain of cytochrome cd1-nitrite reductase"/>
    <property type="match status" value="1"/>
</dbReference>
<name>A0A4S5BS73_9BURK</name>
<keyword evidence="1" id="KW-0732">Signal</keyword>
<dbReference type="InterPro" id="IPR052956">
    <property type="entry name" value="Mesenchyme-surface_protein"/>
</dbReference>
<organism evidence="3 4">
    <name type="scientific">Lampropedia aestuarii</name>
    <dbReference type="NCBI Taxonomy" id="2562762"/>
    <lineage>
        <taxon>Bacteria</taxon>
        <taxon>Pseudomonadati</taxon>
        <taxon>Pseudomonadota</taxon>
        <taxon>Betaproteobacteria</taxon>
        <taxon>Burkholderiales</taxon>
        <taxon>Comamonadaceae</taxon>
        <taxon>Lampropedia</taxon>
    </lineage>
</organism>
<dbReference type="Pfam" id="PF22494">
    <property type="entry name" value="choice_anch_I"/>
    <property type="match status" value="2"/>
</dbReference>
<keyword evidence="4" id="KW-1185">Reference proteome</keyword>
<dbReference type="InterPro" id="IPR055188">
    <property type="entry name" value="Choice_anch_I"/>
</dbReference>
<feature type="domain" description="Choice-of-anchor I" evidence="2">
    <location>
        <begin position="62"/>
        <end position="353"/>
    </location>
</feature>
<dbReference type="Gene3D" id="2.130.10.10">
    <property type="entry name" value="YVTN repeat-like/Quinoprotein amine dehydrogenase"/>
    <property type="match status" value="1"/>
</dbReference>
<gene>
    <name evidence="3" type="ORF">E8K88_03575</name>
</gene>
<evidence type="ECO:0000313" key="3">
    <source>
        <dbReference type="EMBL" id="THJ35674.1"/>
    </source>
</evidence>
<dbReference type="EMBL" id="SSWX01000003">
    <property type="protein sequence ID" value="THJ35674.1"/>
    <property type="molecule type" value="Genomic_DNA"/>
</dbReference>
<dbReference type="OrthoDB" id="8674919at2"/>
<dbReference type="NCBIfam" id="NF038117">
    <property type="entry name" value="choice_anch_I"/>
    <property type="match status" value="1"/>
</dbReference>
<dbReference type="RefSeq" id="WP_136405273.1">
    <property type="nucleotide sequence ID" value="NZ_SSWX01000003.1"/>
</dbReference>
<reference evidence="3 4" key="1">
    <citation type="submission" date="2019-04" db="EMBL/GenBank/DDBJ databases">
        <title>Lampropedia sp YIM MLB12 draf genome.</title>
        <authorList>
            <person name="Wang Y.-X."/>
        </authorList>
    </citation>
    <scope>NUCLEOTIDE SEQUENCE [LARGE SCALE GENOMIC DNA]</scope>
    <source>
        <strain evidence="3 4">YIM MLB12</strain>
    </source>
</reference>
<evidence type="ECO:0000259" key="2">
    <source>
        <dbReference type="Pfam" id="PF22494"/>
    </source>
</evidence>
<sequence length="646" mass="67999">MTTFSAKKAPFPFQLRSLTVVLTAAVLAACGGSDSDDASLPVTPATVSLEKIGSYSAGVFGQSAAEIVAFHKTSKRAFVVNAEAGALDVLDLSNPSQPRKIQTLSTKDVVAVDMAGAQINSVAVHGDVVALAIEANPKTDPGRVALLNANSLAKLADVQVGAQPDSIVFTPDGKHVLTPNEGEPNNDYSVDPEGSISIIAVADPTKPVVRTAAFTAFNGQERALRAQGVRIFGPASNQQTYGAGNLSSAAKDFEPEYIAVSSDSKTAWATLQENNALAKIDIASATVTAILPLGYKDYGQVGNEIDASDNPAGIHIKTWPGVVGMYHPDTIASFAAGSTTYLVTANEGDSRAWGEDDDAYWAGDRSKGFVEEFRVKHLVHKGGFDRRANDDLPPQLRDLAAGALLNPSIFNYCGATAGEPGDCRSDAVLGRLNISWTEGFQKNADGTPRLYNAAGVVDANGDRLMYDTLHSYGARSISIWDENGAQVWDSGAQLEQFIANQITTRTGKSCTITDGAATVNCASYFNSGHDEGDAFDSRSDAKGPEPEGLTVGTIGEKTFAFIGLERFGGVVVYDITDPKQPTLEDYLNTRTEWASDPETNLAAVGDLGPEGLAFVSAADSPNGKPLLLVGNEVSGTTTVFQLNLAY</sequence>
<feature type="domain" description="Choice-of-anchor I" evidence="2">
    <location>
        <begin position="449"/>
        <end position="641"/>
    </location>
</feature>
<feature type="chain" id="PRO_5020987701" evidence="1">
    <location>
        <begin position="25"/>
        <end position="646"/>
    </location>
</feature>